<reference evidence="1" key="2">
    <citation type="submission" date="2023-10" db="EMBL/GenBank/DDBJ databases">
        <authorList>
            <person name="Khurajog B."/>
        </authorList>
    </citation>
    <scope>NUCLEOTIDE SEQUENCE</scope>
    <source>
        <strain evidence="1">BF9</strain>
    </source>
</reference>
<evidence type="ECO:0008006" key="3">
    <source>
        <dbReference type="Google" id="ProtNLM"/>
    </source>
</evidence>
<dbReference type="Proteomes" id="UP001280897">
    <property type="component" value="Unassembled WGS sequence"/>
</dbReference>
<proteinExistence type="predicted"/>
<sequence length="315" mass="36533">MLTYLLEITANQIDKTMTTTVAVSTNQAWSLSHQLKMQTLLNVFDNANKMGKLAQKASREELEVMTAVYKELHLGFSNHFNYISKNAFPTEKMFFYLATMYYLPESLTADLMRKVGEHLGEYRNNQIIVKANQLLGKLVEKYTIPKKYHQLFLFHITYRFLITKQLSLEVLFLATNSISDINANVRQISRDVQMTYKNELSVGVLEVFGFQIAELLYSYMSHLVAEPVKIAIYSSYSANYLMVLKNILHGIYKKKSVLIVEKIEDAEIVIADSAVNVNDHQVLFYFEDVHRIETWKKLAIYIQTVLIKRRTQLNI</sequence>
<evidence type="ECO:0000313" key="1">
    <source>
        <dbReference type="EMBL" id="MDV2620473.1"/>
    </source>
</evidence>
<comment type="caution">
    <text evidence="1">The sequence shown here is derived from an EMBL/GenBank/DDBJ whole genome shotgun (WGS) entry which is preliminary data.</text>
</comment>
<name>A0AAW8YFP6_PEDAC</name>
<dbReference type="EMBL" id="JAWJAV010000001">
    <property type="protein sequence ID" value="MDV2620473.1"/>
    <property type="molecule type" value="Genomic_DNA"/>
</dbReference>
<evidence type="ECO:0000313" key="2">
    <source>
        <dbReference type="Proteomes" id="UP001280897"/>
    </source>
</evidence>
<accession>A0AAW8YFP6</accession>
<organism evidence="1 2">
    <name type="scientific">Pediococcus acidilactici</name>
    <dbReference type="NCBI Taxonomy" id="1254"/>
    <lineage>
        <taxon>Bacteria</taxon>
        <taxon>Bacillati</taxon>
        <taxon>Bacillota</taxon>
        <taxon>Bacilli</taxon>
        <taxon>Lactobacillales</taxon>
        <taxon>Lactobacillaceae</taxon>
        <taxon>Pediococcus</taxon>
        <taxon>Pediococcus acidilactici group</taxon>
    </lineage>
</organism>
<protein>
    <recommendedName>
        <fullName evidence="3">Mga helix-turn-helix domain-containing protein</fullName>
    </recommendedName>
</protein>
<dbReference type="AlphaFoldDB" id="A0AAW8YFP6"/>
<reference evidence="1" key="1">
    <citation type="journal article" date="2023" name="PeerJ">
        <title>Selection and evaluation of lactic acid bacteria from chicken feces in Thailand as potential probiotics.</title>
        <authorList>
            <person name="Khurajog B."/>
            <person name="Disastra Y."/>
            <person name="Lawwyne L.D."/>
            <person name="Sirichokchatchawan W."/>
            <person name="Niyomtham W."/>
            <person name="Yindee J."/>
            <person name="Hampson D.J."/>
            <person name="Prapasarakul N."/>
        </authorList>
    </citation>
    <scope>NUCLEOTIDE SEQUENCE</scope>
    <source>
        <strain evidence="1">BF9</strain>
    </source>
</reference>
<dbReference type="RefSeq" id="WP_317071880.1">
    <property type="nucleotide sequence ID" value="NZ_JAWJAV010000001.1"/>
</dbReference>
<gene>
    <name evidence="1" type="ORF">R0G89_01820</name>
</gene>